<protein>
    <submittedName>
        <fullName evidence="8">TolC family protein</fullName>
    </submittedName>
</protein>
<evidence type="ECO:0000256" key="3">
    <source>
        <dbReference type="ARBA" id="ARBA00022448"/>
    </source>
</evidence>
<dbReference type="Gene3D" id="1.20.1600.10">
    <property type="entry name" value="Outer membrane efflux proteins (OEP)"/>
    <property type="match status" value="1"/>
</dbReference>
<keyword evidence="4" id="KW-1134">Transmembrane beta strand</keyword>
<evidence type="ECO:0000313" key="9">
    <source>
        <dbReference type="Proteomes" id="UP000289703"/>
    </source>
</evidence>
<keyword evidence="3" id="KW-0813">Transport</keyword>
<dbReference type="GO" id="GO:1990281">
    <property type="term" value="C:efflux pump complex"/>
    <property type="evidence" value="ECO:0007669"/>
    <property type="project" value="TreeGrafter"/>
</dbReference>
<dbReference type="GO" id="GO:0015288">
    <property type="term" value="F:porin activity"/>
    <property type="evidence" value="ECO:0007669"/>
    <property type="project" value="TreeGrafter"/>
</dbReference>
<keyword evidence="7" id="KW-0998">Cell outer membrane</keyword>
<keyword evidence="6" id="KW-0472">Membrane</keyword>
<gene>
    <name evidence="8" type="ORF">EO244_04310</name>
</gene>
<keyword evidence="5" id="KW-0812">Transmembrane</keyword>
<reference evidence="8 9" key="1">
    <citation type="submission" date="2019-01" db="EMBL/GenBank/DDBJ databases">
        <title>Ancylomarina salipaludis sp. nov., isolated from a salt marsh.</title>
        <authorList>
            <person name="Yoon J.-H."/>
        </authorList>
    </citation>
    <scope>NUCLEOTIDE SEQUENCE [LARGE SCALE GENOMIC DNA]</scope>
    <source>
        <strain evidence="8 9">SHSM-M15</strain>
    </source>
</reference>
<organism evidence="8 9">
    <name type="scientific">Ancylomarina salipaludis</name>
    <dbReference type="NCBI Taxonomy" id="2501299"/>
    <lineage>
        <taxon>Bacteria</taxon>
        <taxon>Pseudomonadati</taxon>
        <taxon>Bacteroidota</taxon>
        <taxon>Bacteroidia</taxon>
        <taxon>Marinilabiliales</taxon>
        <taxon>Marinifilaceae</taxon>
        <taxon>Ancylomarina</taxon>
    </lineage>
</organism>
<comment type="subcellular location">
    <subcellularLocation>
        <location evidence="1">Cell outer membrane</location>
    </subcellularLocation>
</comment>
<dbReference type="Pfam" id="PF02321">
    <property type="entry name" value="OEP"/>
    <property type="match status" value="2"/>
</dbReference>
<evidence type="ECO:0000256" key="1">
    <source>
        <dbReference type="ARBA" id="ARBA00004442"/>
    </source>
</evidence>
<comment type="caution">
    <text evidence="8">The sequence shown here is derived from an EMBL/GenBank/DDBJ whole genome shotgun (WGS) entry which is preliminary data.</text>
</comment>
<dbReference type="SUPFAM" id="SSF56954">
    <property type="entry name" value="Outer membrane efflux proteins (OEP)"/>
    <property type="match status" value="1"/>
</dbReference>
<evidence type="ECO:0000256" key="4">
    <source>
        <dbReference type="ARBA" id="ARBA00022452"/>
    </source>
</evidence>
<comment type="similarity">
    <text evidence="2">Belongs to the outer membrane factor (OMF) (TC 1.B.17) family.</text>
</comment>
<dbReference type="PANTHER" id="PTHR30026:SF20">
    <property type="entry name" value="OUTER MEMBRANE PROTEIN TOLC"/>
    <property type="match status" value="1"/>
</dbReference>
<evidence type="ECO:0000256" key="7">
    <source>
        <dbReference type="ARBA" id="ARBA00023237"/>
    </source>
</evidence>
<proteinExistence type="inferred from homology"/>
<dbReference type="AlphaFoldDB" id="A0A4V1N0B5"/>
<dbReference type="EMBL" id="SAXA01000003">
    <property type="protein sequence ID" value="RXQ96072.1"/>
    <property type="molecule type" value="Genomic_DNA"/>
</dbReference>
<dbReference type="GO" id="GO:0015562">
    <property type="term" value="F:efflux transmembrane transporter activity"/>
    <property type="evidence" value="ECO:0007669"/>
    <property type="project" value="InterPro"/>
</dbReference>
<evidence type="ECO:0000256" key="6">
    <source>
        <dbReference type="ARBA" id="ARBA00023136"/>
    </source>
</evidence>
<sequence>MKNKVILLILLFSGFVGFGQKQKDFHIAILGDKQIPETVLLLKQLKEEIKSVVGQSANIVFKDSFILLNDLNLDKAKNNYEKMLEAKDVDLILSFGSVNNFVIAKNKTFPKPVILFGVINADFITFPEGQKASNTPNLTYILTSQSYKRDLLQFKKIYPYQKIGIVLDEYLTEIYPVENTLNKIFKEIDAEYVLIPINQVSDLDGKLESLDAVYLSGGIFFTKDEQISLVKKLNEKKRPTFTSIGKHFADCGILLTSQPINNLDQFFRRIALYIEAAVNGDNLSQLPIYMDIEAKLSLNIETAFQINFPLKYSFLLQTNIVGNANQLASQKRYTLPDVMHQVLEQNLSLKAEQKNIELAAQEVKLSKSEYLPNLSASASGTHIDPDLAEASNGSNPEYSTSGNIKLEQIIFSEQASANIKIQKELEKATKETYNSNEKNAILDAGIAYYSALIAKANFLISDENLRVTRKNYEIAQQRYDAGQTGKSDVLRWKSELARATQSIVNGYTSLNQSFNELNQILNNPIGLRIDVFNTEENEVGQTKKDHKKFFNLVDDPFLREKFTLFIEELAIENAHELKALQYNISATKRLETLYQRSKFLPTVGLQGQYNHTFSRDGKGTNYPTGFAGPPDGYYNLGVQVNLPIFQKNQRNINRQKSFIQREQLNFQKDETIVSIKKNVNDIILSILSQYSSIELSQVSTEAAKESLELMQVAYSNGAIGITSLIDSQQAYFQAQQQQANATYNFQLSILQLERIMSYFFILHSEEENQAFISRVKEKILR</sequence>
<dbReference type="PANTHER" id="PTHR30026">
    <property type="entry name" value="OUTER MEMBRANE PROTEIN TOLC"/>
    <property type="match status" value="1"/>
</dbReference>
<dbReference type="InterPro" id="IPR003423">
    <property type="entry name" value="OMP_efflux"/>
</dbReference>
<name>A0A4V1N0B5_9BACT</name>
<evidence type="ECO:0000256" key="2">
    <source>
        <dbReference type="ARBA" id="ARBA00007613"/>
    </source>
</evidence>
<evidence type="ECO:0000313" key="8">
    <source>
        <dbReference type="EMBL" id="RXQ96072.1"/>
    </source>
</evidence>
<dbReference type="RefSeq" id="WP_129253316.1">
    <property type="nucleotide sequence ID" value="NZ_SAXA01000003.1"/>
</dbReference>
<dbReference type="OrthoDB" id="9771205at2"/>
<keyword evidence="9" id="KW-1185">Reference proteome</keyword>
<dbReference type="InterPro" id="IPR051906">
    <property type="entry name" value="TolC-like"/>
</dbReference>
<dbReference type="GO" id="GO:0009279">
    <property type="term" value="C:cell outer membrane"/>
    <property type="evidence" value="ECO:0007669"/>
    <property type="project" value="UniProtKB-SubCell"/>
</dbReference>
<accession>A0A4V1N0B5</accession>
<evidence type="ECO:0000256" key="5">
    <source>
        <dbReference type="ARBA" id="ARBA00022692"/>
    </source>
</evidence>
<dbReference type="Gene3D" id="3.40.50.2300">
    <property type="match status" value="2"/>
</dbReference>
<dbReference type="Proteomes" id="UP000289703">
    <property type="component" value="Unassembled WGS sequence"/>
</dbReference>